<dbReference type="AlphaFoldDB" id="A0A6G8QC66"/>
<dbReference type="SMART" id="SM00880">
    <property type="entry name" value="CHAD"/>
    <property type="match status" value="1"/>
</dbReference>
<dbReference type="Gene3D" id="2.40.320.10">
    <property type="entry name" value="Hypothetical Protein Pfu-838710-001"/>
    <property type="match status" value="1"/>
</dbReference>
<dbReference type="PROSITE" id="PS51707">
    <property type="entry name" value="CYTH"/>
    <property type="match status" value="1"/>
</dbReference>
<feature type="region of interest" description="Disordered" evidence="1">
    <location>
        <begin position="1"/>
        <end position="49"/>
    </location>
</feature>
<protein>
    <submittedName>
        <fullName evidence="4">CHAD domain-containing protein</fullName>
    </submittedName>
</protein>
<proteinExistence type="predicted"/>
<dbReference type="KEGG" id="rub:GBA63_16555"/>
<dbReference type="Gene3D" id="1.40.20.10">
    <property type="entry name" value="CHAD domain"/>
    <property type="match status" value="1"/>
</dbReference>
<feature type="domain" description="CYTH" evidence="2">
    <location>
        <begin position="48"/>
        <end position="267"/>
    </location>
</feature>
<dbReference type="PANTHER" id="PTHR39339">
    <property type="entry name" value="SLR1444 PROTEIN"/>
    <property type="match status" value="1"/>
</dbReference>
<feature type="domain" description="CHAD" evidence="3">
    <location>
        <begin position="285"/>
        <end position="574"/>
    </location>
</feature>
<evidence type="ECO:0000313" key="4">
    <source>
        <dbReference type="EMBL" id="QIN84076.1"/>
    </source>
</evidence>
<sequence length="608" mass="67622">MSCMLECSPAGATGRKRGRVAQQRSRRRSAGTTKSGGRSSRGRSPVDHHEVEWQFDAVELEPVEAWLRQHSSGSGLVVEPESEEKITDAYYDAEDWRFYRAGYALRVRKVGSNAEATMKSLSPAEGNVRKRREITEPLGDDKPATLGKAPGPVGERIRSLLGGQDTRLMFEVRTSRQKFALLLEDDTGEPENGSSANRVRIGEVVLDSSEIPIGEGRESARICRVEVEAGAGTAPTPDLRGFVDEMQYALELKPASISKFETGLYATGLSPRSETEAGPTEIEPTMTLGEVAFAVLRRQFAKMRSHEPGTRIGEDPEALHDMRVATRRMRAAMKVFEGALPERAKWFREELRWVAGSLGDVRDLDVQIGRLEAWKNEADEESSEFLGKILDVMKKRRTEARALMLEVLDSARYERLEASFGEMLRRGPGAERELAQGNGHSPEGEPVTSAAPALISARYRKWSKAAGRLEESSPTESFHDLRKKGKRLRYALEFVSEVYGKGTEDLIEPLKTLQDDLGDHQDAVVAAGTLRELGTTTNGPRVPRGAAFTMGVYSERYLREAARIRSEVLRSKPFRALARGKTWKDFEKVMKDARKSPQKAKGSKKTVR</sequence>
<dbReference type="PROSITE" id="PS51708">
    <property type="entry name" value="CHAD"/>
    <property type="match status" value="1"/>
</dbReference>
<dbReference type="Pfam" id="PF01928">
    <property type="entry name" value="CYTH"/>
    <property type="match status" value="1"/>
</dbReference>
<feature type="compositionally biased region" description="Basic and acidic residues" evidence="1">
    <location>
        <begin position="134"/>
        <end position="143"/>
    </location>
</feature>
<dbReference type="InterPro" id="IPR038186">
    <property type="entry name" value="CHAD_dom_sf"/>
</dbReference>
<dbReference type="InterPro" id="IPR033469">
    <property type="entry name" value="CYTH-like_dom_sf"/>
</dbReference>
<evidence type="ECO:0000259" key="2">
    <source>
        <dbReference type="PROSITE" id="PS51707"/>
    </source>
</evidence>
<keyword evidence="5" id="KW-1185">Reference proteome</keyword>
<evidence type="ECO:0000256" key="1">
    <source>
        <dbReference type="SAM" id="MobiDB-lite"/>
    </source>
</evidence>
<dbReference type="SUPFAM" id="SSF55154">
    <property type="entry name" value="CYTH-like phosphatases"/>
    <property type="match status" value="1"/>
</dbReference>
<feature type="compositionally biased region" description="Basic residues" evidence="1">
    <location>
        <begin position="14"/>
        <end position="29"/>
    </location>
</feature>
<dbReference type="InterPro" id="IPR023577">
    <property type="entry name" value="CYTH_domain"/>
</dbReference>
<reference evidence="4 5" key="1">
    <citation type="submission" date="2019-10" db="EMBL/GenBank/DDBJ databases">
        <title>Rubrobacter sp nov SCSIO 52090 isolated from a deep-sea sediment in the South China Sea.</title>
        <authorList>
            <person name="Chen R.W."/>
        </authorList>
    </citation>
    <scope>NUCLEOTIDE SEQUENCE [LARGE SCALE GENOMIC DNA]</scope>
    <source>
        <strain evidence="4 5">SCSIO 52909</strain>
    </source>
</reference>
<accession>A0A6G8QC66</accession>
<evidence type="ECO:0000259" key="3">
    <source>
        <dbReference type="PROSITE" id="PS51708"/>
    </source>
</evidence>
<evidence type="ECO:0000313" key="5">
    <source>
        <dbReference type="Proteomes" id="UP000501452"/>
    </source>
</evidence>
<dbReference type="PANTHER" id="PTHR39339:SF1">
    <property type="entry name" value="CHAD DOMAIN-CONTAINING PROTEIN"/>
    <property type="match status" value="1"/>
</dbReference>
<dbReference type="Pfam" id="PF05235">
    <property type="entry name" value="CHAD"/>
    <property type="match status" value="1"/>
</dbReference>
<name>A0A6G8QC66_9ACTN</name>
<organism evidence="4 5">
    <name type="scientific">Rubrobacter tropicus</name>
    <dbReference type="NCBI Taxonomy" id="2653851"/>
    <lineage>
        <taxon>Bacteria</taxon>
        <taxon>Bacillati</taxon>
        <taxon>Actinomycetota</taxon>
        <taxon>Rubrobacteria</taxon>
        <taxon>Rubrobacterales</taxon>
        <taxon>Rubrobacteraceae</taxon>
        <taxon>Rubrobacter</taxon>
    </lineage>
</organism>
<gene>
    <name evidence="4" type="ORF">GBA63_16555</name>
</gene>
<dbReference type="SMART" id="SM01118">
    <property type="entry name" value="CYTH"/>
    <property type="match status" value="1"/>
</dbReference>
<feature type="region of interest" description="Disordered" evidence="1">
    <location>
        <begin position="134"/>
        <end position="153"/>
    </location>
</feature>
<dbReference type="Proteomes" id="UP000501452">
    <property type="component" value="Chromosome"/>
</dbReference>
<dbReference type="InterPro" id="IPR007899">
    <property type="entry name" value="CHAD_dom"/>
</dbReference>
<dbReference type="EMBL" id="CP045119">
    <property type="protein sequence ID" value="QIN84076.1"/>
    <property type="molecule type" value="Genomic_DNA"/>
</dbReference>